<feature type="transmembrane region" description="Helical" evidence="1">
    <location>
        <begin position="278"/>
        <end position="299"/>
    </location>
</feature>
<dbReference type="PANTHER" id="PTHR22941">
    <property type="entry name" value="SERPENTINE RECEPTOR"/>
    <property type="match status" value="1"/>
</dbReference>
<reference evidence="2" key="1">
    <citation type="submission" date="2007-07" db="EMBL/GenBank/DDBJ databases">
        <title>PCAP assembly of the Caenorhabditis remanei genome.</title>
        <authorList>
            <consortium name="The Caenorhabditis remanei Sequencing Consortium"/>
            <person name="Wilson R.K."/>
        </authorList>
    </citation>
    <scope>NUCLEOTIDE SEQUENCE [LARGE SCALE GENOMIC DNA]</scope>
    <source>
        <strain evidence="2">PB4641</strain>
    </source>
</reference>
<proteinExistence type="predicted"/>
<name>E3LIW4_CAERE</name>
<accession>E3LIW4</accession>
<dbReference type="InterPro" id="IPR019422">
    <property type="entry name" value="7TM_GPCR_serpentine_rcpt_Srh"/>
</dbReference>
<evidence type="ECO:0000313" key="3">
    <source>
        <dbReference type="Proteomes" id="UP000008281"/>
    </source>
</evidence>
<dbReference type="Pfam" id="PF10318">
    <property type="entry name" value="7TM_GPCR_Srh"/>
    <property type="match status" value="1"/>
</dbReference>
<evidence type="ECO:0008006" key="4">
    <source>
        <dbReference type="Google" id="ProtNLM"/>
    </source>
</evidence>
<feature type="transmembrane region" description="Helical" evidence="1">
    <location>
        <begin position="230"/>
        <end position="258"/>
    </location>
</feature>
<dbReference type="FunCoup" id="E3LIW4">
    <property type="interactions" value="402"/>
</dbReference>
<dbReference type="PANTHER" id="PTHR22941:SF34">
    <property type="entry name" value="SERPENTINE RECEPTOR, CLASS H-RELATED"/>
    <property type="match status" value="1"/>
</dbReference>
<dbReference type="HOGENOM" id="CLU_042960_0_0_1"/>
<keyword evidence="3" id="KW-1185">Reference proteome</keyword>
<keyword evidence="1" id="KW-1133">Transmembrane helix</keyword>
<dbReference type="EMBL" id="DS268409">
    <property type="protein sequence ID" value="EFO95367.1"/>
    <property type="molecule type" value="Genomic_DNA"/>
</dbReference>
<sequence length="366" mass="41942">MTPSLVILFFLRRPFIMTDNSSFLSEYFKTIYPSKCSRDERYLASKDGLVYWSRLITLFSLPIQLLTTFCILRMTPKSMSFVRTSLLNLNSWCILIGLITSFVITPFSFLPYNAGFTIGLASDLGVPLAVRLYFSFTATFVILISITILFENRNSMITCNIFAIKRSGIRIFWISLNVLMSILLPLPVFLNLPEQSTAKLGILKVLPCPAREFFTDSFLVMASDPSWVSYFTYSLMTVYFSMLLQILFFSICCIYYLLISKNSQISSQTRRLQIRAFFGLLGQTFIPIVFDALPMTFFLNRQNPDQYDQYNNNLMSLSVVIHNGATSLCILLVHHAYRKFLVSFIWRSDQIKVTVVQTASTISSKT</sequence>
<dbReference type="STRING" id="31234.E3LIW4"/>
<dbReference type="InParanoid" id="E3LIW4"/>
<protein>
    <recommendedName>
        <fullName evidence="4">Serpentine Receptor, class H</fullName>
    </recommendedName>
</protein>
<evidence type="ECO:0000313" key="2">
    <source>
        <dbReference type="EMBL" id="EFO95367.1"/>
    </source>
</evidence>
<dbReference type="Proteomes" id="UP000008281">
    <property type="component" value="Unassembled WGS sequence"/>
</dbReference>
<feature type="transmembrane region" description="Helical" evidence="1">
    <location>
        <begin position="51"/>
        <end position="72"/>
    </location>
</feature>
<keyword evidence="1" id="KW-0472">Membrane</keyword>
<feature type="transmembrane region" description="Helical" evidence="1">
    <location>
        <begin position="319"/>
        <end position="337"/>
    </location>
</feature>
<feature type="transmembrane region" description="Helical" evidence="1">
    <location>
        <begin position="171"/>
        <end position="190"/>
    </location>
</feature>
<dbReference type="OrthoDB" id="5854902at2759"/>
<organism evidence="3">
    <name type="scientific">Caenorhabditis remanei</name>
    <name type="common">Caenorhabditis vulgaris</name>
    <dbReference type="NCBI Taxonomy" id="31234"/>
    <lineage>
        <taxon>Eukaryota</taxon>
        <taxon>Metazoa</taxon>
        <taxon>Ecdysozoa</taxon>
        <taxon>Nematoda</taxon>
        <taxon>Chromadorea</taxon>
        <taxon>Rhabditida</taxon>
        <taxon>Rhabditina</taxon>
        <taxon>Rhabditomorpha</taxon>
        <taxon>Rhabditoidea</taxon>
        <taxon>Rhabditidae</taxon>
        <taxon>Peloderinae</taxon>
        <taxon>Caenorhabditis</taxon>
    </lineage>
</organism>
<keyword evidence="1" id="KW-0812">Transmembrane</keyword>
<evidence type="ECO:0000256" key="1">
    <source>
        <dbReference type="SAM" id="Phobius"/>
    </source>
</evidence>
<feature type="transmembrane region" description="Helical" evidence="1">
    <location>
        <begin position="92"/>
        <end position="112"/>
    </location>
</feature>
<dbReference type="AlphaFoldDB" id="E3LIW4"/>
<gene>
    <name evidence="2" type="ORF">CRE_09444</name>
</gene>
<dbReference type="eggNOG" id="ENOG502TJCY">
    <property type="taxonomic scope" value="Eukaryota"/>
</dbReference>
<dbReference type="InterPro" id="IPR053220">
    <property type="entry name" value="Nematode_rcpt-like_serp_H"/>
</dbReference>
<dbReference type="OMA" id="IYPSKCS"/>
<feature type="transmembrane region" description="Helical" evidence="1">
    <location>
        <begin position="132"/>
        <end position="150"/>
    </location>
</feature>